<name>A0AAW2AI20_CULAL</name>
<accession>A0AAW2AI20</accession>
<dbReference type="Proteomes" id="UP001479290">
    <property type="component" value="Unassembled WGS sequence"/>
</dbReference>
<sequence length="103" mass="10352">MVDQVAMVEAAATKTMADLVGQEAVVEQGQAESSGRDNATSGRAVVVAVTLGGAVEVGCQPSREKCMRPTHQMVIPFTGSADSSGKDSGSTGLGALPCGPWSA</sequence>
<protein>
    <submittedName>
        <fullName evidence="2">Uncharacterized protein</fullName>
    </submittedName>
</protein>
<feature type="region of interest" description="Disordered" evidence="1">
    <location>
        <begin position="77"/>
        <end position="103"/>
    </location>
</feature>
<comment type="caution">
    <text evidence="2">The sequence shown here is derived from an EMBL/GenBank/DDBJ whole genome shotgun (WGS) entry which is preliminary data.</text>
</comment>
<evidence type="ECO:0000313" key="2">
    <source>
        <dbReference type="EMBL" id="KAK9972416.1"/>
    </source>
</evidence>
<keyword evidence="3" id="KW-1185">Reference proteome</keyword>
<dbReference type="AlphaFoldDB" id="A0AAW2AI20"/>
<gene>
    <name evidence="2" type="ORF">ABG768_025723</name>
</gene>
<proteinExistence type="predicted"/>
<dbReference type="EMBL" id="JAWDJR010000007">
    <property type="protein sequence ID" value="KAK9972416.1"/>
    <property type="molecule type" value="Genomic_DNA"/>
</dbReference>
<evidence type="ECO:0000313" key="3">
    <source>
        <dbReference type="Proteomes" id="UP001479290"/>
    </source>
</evidence>
<organism evidence="2 3">
    <name type="scientific">Culter alburnus</name>
    <name type="common">Topmouth culter</name>
    <dbReference type="NCBI Taxonomy" id="194366"/>
    <lineage>
        <taxon>Eukaryota</taxon>
        <taxon>Metazoa</taxon>
        <taxon>Chordata</taxon>
        <taxon>Craniata</taxon>
        <taxon>Vertebrata</taxon>
        <taxon>Euteleostomi</taxon>
        <taxon>Actinopterygii</taxon>
        <taxon>Neopterygii</taxon>
        <taxon>Teleostei</taxon>
        <taxon>Ostariophysi</taxon>
        <taxon>Cypriniformes</taxon>
        <taxon>Xenocyprididae</taxon>
        <taxon>Xenocypridinae</taxon>
        <taxon>Culter</taxon>
    </lineage>
</organism>
<feature type="compositionally biased region" description="Low complexity" evidence="1">
    <location>
        <begin position="78"/>
        <end position="94"/>
    </location>
</feature>
<reference evidence="2 3" key="1">
    <citation type="submission" date="2024-05" db="EMBL/GenBank/DDBJ databases">
        <title>A high-quality chromosomal-level genome assembly of Topmouth culter (Culter alburnus).</title>
        <authorList>
            <person name="Zhao H."/>
        </authorList>
    </citation>
    <scope>NUCLEOTIDE SEQUENCE [LARGE SCALE GENOMIC DNA]</scope>
    <source>
        <strain evidence="2">CATC2023</strain>
        <tissue evidence="2">Muscle</tissue>
    </source>
</reference>
<evidence type="ECO:0000256" key="1">
    <source>
        <dbReference type="SAM" id="MobiDB-lite"/>
    </source>
</evidence>